<evidence type="ECO:0000256" key="6">
    <source>
        <dbReference type="ARBA" id="ARBA00022801"/>
    </source>
</evidence>
<gene>
    <name evidence="11" type="ORF">V0288_10925</name>
</gene>
<dbReference type="EMBL" id="JBAFSM010000018">
    <property type="protein sequence ID" value="MEG3437632.1"/>
    <property type="molecule type" value="Genomic_DNA"/>
</dbReference>
<dbReference type="PANTHER" id="PTHR31490:SF88">
    <property type="entry name" value="BETA-XYLANASE"/>
    <property type="match status" value="1"/>
</dbReference>
<organism evidence="11 12">
    <name type="scientific">Pannus brasiliensis CCIBt3594</name>
    <dbReference type="NCBI Taxonomy" id="1427578"/>
    <lineage>
        <taxon>Bacteria</taxon>
        <taxon>Bacillati</taxon>
        <taxon>Cyanobacteriota</taxon>
        <taxon>Cyanophyceae</taxon>
        <taxon>Oscillatoriophycideae</taxon>
        <taxon>Chroococcales</taxon>
        <taxon>Microcystaceae</taxon>
        <taxon>Pannus</taxon>
    </lineage>
</organism>
<protein>
    <recommendedName>
        <fullName evidence="3">endo-1,4-beta-xylanase</fullName>
        <ecNumber evidence="3">3.2.1.8</ecNumber>
    </recommendedName>
</protein>
<evidence type="ECO:0000256" key="3">
    <source>
        <dbReference type="ARBA" id="ARBA00012590"/>
    </source>
</evidence>
<keyword evidence="6" id="KW-0378">Hydrolase</keyword>
<evidence type="ECO:0000256" key="4">
    <source>
        <dbReference type="ARBA" id="ARBA00022651"/>
    </source>
</evidence>
<dbReference type="GO" id="GO:0031176">
    <property type="term" value="F:endo-1,4-beta-xylanase activity"/>
    <property type="evidence" value="ECO:0007669"/>
    <property type="project" value="UniProtKB-EC"/>
</dbReference>
<name>A0AAW9QUC0_9CHRO</name>
<dbReference type="SUPFAM" id="SSF51445">
    <property type="entry name" value="(Trans)glycosidases"/>
    <property type="match status" value="1"/>
</dbReference>
<dbReference type="RefSeq" id="WP_332865113.1">
    <property type="nucleotide sequence ID" value="NZ_JBAFSM010000018.1"/>
</dbReference>
<dbReference type="Pfam" id="PF00331">
    <property type="entry name" value="Glyco_hydro_10"/>
    <property type="match status" value="1"/>
</dbReference>
<evidence type="ECO:0000256" key="2">
    <source>
        <dbReference type="ARBA" id="ARBA00007495"/>
    </source>
</evidence>
<proteinExistence type="inferred from homology"/>
<evidence type="ECO:0000256" key="9">
    <source>
        <dbReference type="ARBA" id="ARBA00023326"/>
    </source>
</evidence>
<keyword evidence="8" id="KW-0326">Glycosidase</keyword>
<dbReference type="GO" id="GO:0045493">
    <property type="term" value="P:xylan catabolic process"/>
    <property type="evidence" value="ECO:0007669"/>
    <property type="project" value="UniProtKB-KW"/>
</dbReference>
<comment type="caution">
    <text evidence="11">The sequence shown here is derived from an EMBL/GenBank/DDBJ whole genome shotgun (WGS) entry which is preliminary data.</text>
</comment>
<keyword evidence="4" id="KW-0858">Xylan degradation</keyword>
<comment type="similarity">
    <text evidence="2">Belongs to the glycosyl hydrolase 10 (cellulase F) family.</text>
</comment>
<evidence type="ECO:0000256" key="5">
    <source>
        <dbReference type="ARBA" id="ARBA00022729"/>
    </source>
</evidence>
<dbReference type="Gene3D" id="3.20.20.80">
    <property type="entry name" value="Glycosidases"/>
    <property type="match status" value="1"/>
</dbReference>
<evidence type="ECO:0000256" key="1">
    <source>
        <dbReference type="ARBA" id="ARBA00000681"/>
    </source>
</evidence>
<dbReference type="EC" id="3.2.1.8" evidence="3"/>
<evidence type="ECO:0000259" key="10">
    <source>
        <dbReference type="PROSITE" id="PS51760"/>
    </source>
</evidence>
<accession>A0AAW9QUC0</accession>
<dbReference type="SMART" id="SM00633">
    <property type="entry name" value="Glyco_10"/>
    <property type="match status" value="1"/>
</dbReference>
<dbReference type="PROSITE" id="PS51760">
    <property type="entry name" value="GH10_2"/>
    <property type="match status" value="1"/>
</dbReference>
<dbReference type="PANTHER" id="PTHR31490">
    <property type="entry name" value="GLYCOSYL HYDROLASE"/>
    <property type="match status" value="1"/>
</dbReference>
<evidence type="ECO:0000313" key="12">
    <source>
        <dbReference type="Proteomes" id="UP001328733"/>
    </source>
</evidence>
<dbReference type="InterPro" id="IPR001000">
    <property type="entry name" value="GH10_dom"/>
</dbReference>
<dbReference type="Proteomes" id="UP001328733">
    <property type="component" value="Unassembled WGS sequence"/>
</dbReference>
<dbReference type="InterPro" id="IPR044846">
    <property type="entry name" value="GH10"/>
</dbReference>
<reference evidence="11 12" key="1">
    <citation type="submission" date="2024-01" db="EMBL/GenBank/DDBJ databases">
        <title>Genomic insights into the taxonomy and metabolism of the cyanobacterium Pannus brasiliensis CCIBt3594.</title>
        <authorList>
            <person name="Machado M."/>
            <person name="Botero N.B."/>
            <person name="Andreote A.P.D."/>
            <person name="Feitosa A.M.T."/>
            <person name="Popin R."/>
            <person name="Sivonen K."/>
            <person name="Fiore M.F."/>
        </authorList>
    </citation>
    <scope>NUCLEOTIDE SEQUENCE [LARGE SCALE GENOMIC DNA]</scope>
    <source>
        <strain evidence="11 12">CCIBt3594</strain>
    </source>
</reference>
<keyword evidence="7" id="KW-0119">Carbohydrate metabolism</keyword>
<evidence type="ECO:0000313" key="11">
    <source>
        <dbReference type="EMBL" id="MEG3437632.1"/>
    </source>
</evidence>
<keyword evidence="12" id="KW-1185">Reference proteome</keyword>
<feature type="domain" description="GH10" evidence="10">
    <location>
        <begin position="169"/>
        <end position="490"/>
    </location>
</feature>
<keyword evidence="5" id="KW-0732">Signal</keyword>
<sequence length="498" mass="58028">MAEITESMVEMTAFTAKGEPLARKPLDQLYFLTLDDEPIPNPPRVVEPGKLLSRLPDIPFAIALKLSVTDFGEVFLYADNRGEGYSRADFPLNLNLAFADSRFYRVRSSIELWRKQGFSFSPEIFQRLEKAERYLNRGREAEDSKERARYCDLSLNESLYAGEEAVFSKASQIIARKSPRPDYLFGCNFFGHPQQGEEYDRLFKNLFDFATVPFYWRYFEPKLGEKNFASVDTSVNWLLSQDITPKGHPLVWFHEIGFPEEIREKSFAEITDLVARRVREITAYYRGKINYYDVINEANGLAWANELQFSLEQFIELTRIAAVESRRGNPEVFRIVNNCCLWAENVAYHQPPQHSPFEYLRSILDAGIEFEAIGLQLYYPDRDFFEIDRLLDRFSRLGKTIHITELGVSSSTEIDETSYLKEPAGRWRKPWSEEVQAAWIEQFYTLCYSKSYIEAISWWDLTDNGNFWPNGGLVRKDMTPKLGYLKLQELIHEWRGIG</sequence>
<dbReference type="InterPro" id="IPR017853">
    <property type="entry name" value="GH"/>
</dbReference>
<dbReference type="AlphaFoldDB" id="A0AAW9QUC0"/>
<evidence type="ECO:0000256" key="8">
    <source>
        <dbReference type="ARBA" id="ARBA00023295"/>
    </source>
</evidence>
<keyword evidence="9" id="KW-0624">Polysaccharide degradation</keyword>
<comment type="catalytic activity">
    <reaction evidence="1">
        <text>Endohydrolysis of (1-&gt;4)-beta-D-xylosidic linkages in xylans.</text>
        <dbReference type="EC" id="3.2.1.8"/>
    </reaction>
</comment>
<evidence type="ECO:0000256" key="7">
    <source>
        <dbReference type="ARBA" id="ARBA00023277"/>
    </source>
</evidence>